<accession>A0ABS4U7K9</accession>
<keyword evidence="3" id="KW-1185">Reference proteome</keyword>
<dbReference type="RefSeq" id="WP_209652467.1">
    <property type="nucleotide sequence ID" value="NZ_CP047357.1"/>
</dbReference>
<dbReference type="Pfam" id="PF13419">
    <property type="entry name" value="HAD_2"/>
    <property type="match status" value="1"/>
</dbReference>
<dbReference type="PANTHER" id="PTHR43434">
    <property type="entry name" value="PHOSPHOGLYCOLATE PHOSPHATASE"/>
    <property type="match status" value="1"/>
</dbReference>
<dbReference type="InterPro" id="IPR050155">
    <property type="entry name" value="HAD-like_hydrolase_sf"/>
</dbReference>
<evidence type="ECO:0000313" key="2">
    <source>
        <dbReference type="EMBL" id="MBP2332156.1"/>
    </source>
</evidence>
<name>A0ABS4U7K9_9CORY</name>
<organism evidence="2 3">
    <name type="scientific">Corynebacterium freneyi</name>
    <dbReference type="NCBI Taxonomy" id="134034"/>
    <lineage>
        <taxon>Bacteria</taxon>
        <taxon>Bacillati</taxon>
        <taxon>Actinomycetota</taxon>
        <taxon>Actinomycetes</taxon>
        <taxon>Mycobacteriales</taxon>
        <taxon>Corynebacteriaceae</taxon>
        <taxon>Corynebacterium</taxon>
    </lineage>
</organism>
<dbReference type="Proteomes" id="UP001519305">
    <property type="component" value="Unassembled WGS sequence"/>
</dbReference>
<dbReference type="Gene3D" id="1.10.150.240">
    <property type="entry name" value="Putative phosphatase, domain 2"/>
    <property type="match status" value="1"/>
</dbReference>
<dbReference type="EMBL" id="JAGINY010000001">
    <property type="protein sequence ID" value="MBP2332156.1"/>
    <property type="molecule type" value="Genomic_DNA"/>
</dbReference>
<dbReference type="Gene3D" id="3.40.50.1000">
    <property type="entry name" value="HAD superfamily/HAD-like"/>
    <property type="match status" value="2"/>
</dbReference>
<dbReference type="PANTHER" id="PTHR43434:SF20">
    <property type="entry name" value="5'-NUCLEOTIDASE"/>
    <property type="match status" value="1"/>
</dbReference>
<comment type="caution">
    <text evidence="2">The sequence shown here is derived from an EMBL/GenBank/DDBJ whole genome shotgun (WGS) entry which is preliminary data.</text>
</comment>
<dbReference type="Pfam" id="PF13242">
    <property type="entry name" value="Hydrolase_like"/>
    <property type="match status" value="1"/>
</dbReference>
<gene>
    <name evidence="2" type="ORF">JOF33_000855</name>
</gene>
<dbReference type="SUPFAM" id="SSF56784">
    <property type="entry name" value="HAD-like"/>
    <property type="match status" value="1"/>
</dbReference>
<sequence length="243" mass="25761">MAPTLLIDVDGTISDSLAGIQASFRTAMEAVDHPIPDNTFMSTLAGPPMRDSMAKIGLSGDRLDAAMRAYRAAQTDGGWADTRMFPGWVELLDGWRADGIRLATATSKGGHFARKVLAEFGILGRFDFIGAADDGGDRHHKDDVIEHTLRVLGLPAVRRDIDGDGGDSGDDGNGGNGGNGGNALPGVVMIGDRIHDVEGARRFGVPAILVGWGYGPDDERDRADAVAHTPDQLDRMAREMLGL</sequence>
<dbReference type="SFLD" id="SFLDG01129">
    <property type="entry name" value="C1.5:_HAD__Beta-PGM__Phosphata"/>
    <property type="match status" value="1"/>
</dbReference>
<reference evidence="2 3" key="1">
    <citation type="submission" date="2021-03" db="EMBL/GenBank/DDBJ databases">
        <title>Sequencing the genomes of 1000 actinobacteria strains.</title>
        <authorList>
            <person name="Klenk H.-P."/>
        </authorList>
    </citation>
    <scope>NUCLEOTIDE SEQUENCE [LARGE SCALE GENOMIC DNA]</scope>
    <source>
        <strain evidence="2 3">DSM 44506</strain>
    </source>
</reference>
<feature type="compositionally biased region" description="Gly residues" evidence="1">
    <location>
        <begin position="171"/>
        <end position="181"/>
    </location>
</feature>
<proteinExistence type="predicted"/>
<dbReference type="SFLD" id="SFLDS00003">
    <property type="entry name" value="Haloacid_Dehalogenase"/>
    <property type="match status" value="1"/>
</dbReference>
<evidence type="ECO:0000313" key="3">
    <source>
        <dbReference type="Proteomes" id="UP001519305"/>
    </source>
</evidence>
<dbReference type="InterPro" id="IPR041492">
    <property type="entry name" value="HAD_2"/>
</dbReference>
<dbReference type="InterPro" id="IPR036412">
    <property type="entry name" value="HAD-like_sf"/>
</dbReference>
<evidence type="ECO:0000256" key="1">
    <source>
        <dbReference type="SAM" id="MobiDB-lite"/>
    </source>
</evidence>
<dbReference type="InterPro" id="IPR023214">
    <property type="entry name" value="HAD_sf"/>
</dbReference>
<dbReference type="InterPro" id="IPR023198">
    <property type="entry name" value="PGP-like_dom2"/>
</dbReference>
<protein>
    <submittedName>
        <fullName evidence="2">Phosphoglycolate phosphatase-like HAD superfamily hydrolase</fullName>
    </submittedName>
</protein>
<feature type="region of interest" description="Disordered" evidence="1">
    <location>
        <begin position="161"/>
        <end position="181"/>
    </location>
</feature>